<dbReference type="AlphaFoldDB" id="A0A2N3IEJ1"/>
<keyword evidence="2" id="KW-1185">Reference proteome</keyword>
<reference evidence="1 2" key="1">
    <citation type="journal article" date="2017" name="Front. Microbiol.">
        <title>Labilibaculum manganireducens gen. nov., sp. nov. and Labilibaculum filiforme sp. nov., Novel Bacteroidetes Isolated from Subsurface Sediments of the Baltic Sea.</title>
        <authorList>
            <person name="Vandieken V."/>
            <person name="Marshall I.P."/>
            <person name="Niemann H."/>
            <person name="Engelen B."/>
            <person name="Cypionka H."/>
        </authorList>
    </citation>
    <scope>NUCLEOTIDE SEQUENCE [LARGE SCALE GENOMIC DNA]</scope>
    <source>
        <strain evidence="1 2">59.10-2M</strain>
    </source>
</reference>
<dbReference type="EMBL" id="MVDE01000003">
    <property type="protein sequence ID" value="PKQ68705.1"/>
    <property type="molecule type" value="Genomic_DNA"/>
</dbReference>
<comment type="caution">
    <text evidence="1">The sequence shown here is derived from an EMBL/GenBank/DDBJ whole genome shotgun (WGS) entry which is preliminary data.</text>
</comment>
<evidence type="ECO:0000313" key="2">
    <source>
        <dbReference type="Proteomes" id="UP000233618"/>
    </source>
</evidence>
<sequence>MNNIRAKRLDTSQSWLSYIIFVLNLLRLEQIFMPLAQMSISLINIYSIWKNHAHKNVRI</sequence>
<dbReference type="Proteomes" id="UP000233618">
    <property type="component" value="Unassembled WGS sequence"/>
</dbReference>
<organism evidence="1 2">
    <name type="scientific">Labilibaculum manganireducens</name>
    <dbReference type="NCBI Taxonomy" id="1940525"/>
    <lineage>
        <taxon>Bacteria</taxon>
        <taxon>Pseudomonadati</taxon>
        <taxon>Bacteroidota</taxon>
        <taxon>Bacteroidia</taxon>
        <taxon>Marinilabiliales</taxon>
        <taxon>Marinifilaceae</taxon>
        <taxon>Labilibaculum</taxon>
    </lineage>
</organism>
<gene>
    <name evidence="1" type="ORF">BZG01_03010</name>
</gene>
<accession>A0A2N3IEJ1</accession>
<name>A0A2N3IEJ1_9BACT</name>
<evidence type="ECO:0000313" key="1">
    <source>
        <dbReference type="EMBL" id="PKQ68705.1"/>
    </source>
</evidence>
<protein>
    <submittedName>
        <fullName evidence="1">Uncharacterized protein</fullName>
    </submittedName>
</protein>
<proteinExistence type="predicted"/>